<keyword evidence="3" id="KW-1185">Reference proteome</keyword>
<protein>
    <submittedName>
        <fullName evidence="2">Uncharacterized protein</fullName>
    </submittedName>
</protein>
<evidence type="ECO:0000313" key="2">
    <source>
        <dbReference type="EMBL" id="GMR35797.1"/>
    </source>
</evidence>
<comment type="caution">
    <text evidence="2">The sequence shown here is derived from an EMBL/GenBank/DDBJ whole genome shotgun (WGS) entry which is preliminary data.</text>
</comment>
<feature type="non-terminal residue" evidence="2">
    <location>
        <position position="1"/>
    </location>
</feature>
<reference evidence="3" key="1">
    <citation type="submission" date="2022-10" db="EMBL/GenBank/DDBJ databases">
        <title>Genome assembly of Pristionchus species.</title>
        <authorList>
            <person name="Yoshida K."/>
            <person name="Sommer R.J."/>
        </authorList>
    </citation>
    <scope>NUCLEOTIDE SEQUENCE [LARGE SCALE GENOMIC DNA]</scope>
    <source>
        <strain evidence="3">RS5460</strain>
    </source>
</reference>
<name>A0AAN4Z793_9BILA</name>
<dbReference type="EMBL" id="BTRK01000002">
    <property type="protein sequence ID" value="GMR35797.1"/>
    <property type="molecule type" value="Genomic_DNA"/>
</dbReference>
<accession>A0AAN4Z793</accession>
<dbReference type="Proteomes" id="UP001328107">
    <property type="component" value="Unassembled WGS sequence"/>
</dbReference>
<dbReference type="AlphaFoldDB" id="A0AAN4Z793"/>
<gene>
    <name evidence="2" type="ORF">PMAYCL1PPCAC_05992</name>
</gene>
<feature type="region of interest" description="Disordered" evidence="1">
    <location>
        <begin position="1"/>
        <end position="106"/>
    </location>
</feature>
<feature type="compositionally biased region" description="Basic and acidic residues" evidence="1">
    <location>
        <begin position="11"/>
        <end position="22"/>
    </location>
</feature>
<evidence type="ECO:0000256" key="1">
    <source>
        <dbReference type="SAM" id="MobiDB-lite"/>
    </source>
</evidence>
<feature type="compositionally biased region" description="Basic and acidic residues" evidence="1">
    <location>
        <begin position="44"/>
        <end position="59"/>
    </location>
</feature>
<proteinExistence type="predicted"/>
<evidence type="ECO:0000313" key="3">
    <source>
        <dbReference type="Proteomes" id="UP001328107"/>
    </source>
</evidence>
<sequence length="126" mass="15231">QRRSSKVAPYPRERRASAERRPHSTMRNDLYGRFSPHSSYGRRSSYDGRQSRYSYERGIRKSVMSRRSPSPVYRDVRSSYSYDRNINDAYKPSDFLYTPSRNDFGTARYDRRSSIRDYSRKEYRLR</sequence>
<organism evidence="2 3">
    <name type="scientific">Pristionchus mayeri</name>
    <dbReference type="NCBI Taxonomy" id="1317129"/>
    <lineage>
        <taxon>Eukaryota</taxon>
        <taxon>Metazoa</taxon>
        <taxon>Ecdysozoa</taxon>
        <taxon>Nematoda</taxon>
        <taxon>Chromadorea</taxon>
        <taxon>Rhabditida</taxon>
        <taxon>Rhabditina</taxon>
        <taxon>Diplogasteromorpha</taxon>
        <taxon>Diplogasteroidea</taxon>
        <taxon>Neodiplogasteridae</taxon>
        <taxon>Pristionchus</taxon>
    </lineage>
</organism>